<feature type="transmembrane region" description="Helical" evidence="1">
    <location>
        <begin position="12"/>
        <end position="34"/>
    </location>
</feature>
<evidence type="ECO:0000313" key="3">
    <source>
        <dbReference type="Proteomes" id="UP000025171"/>
    </source>
</evidence>
<dbReference type="AlphaFoldDB" id="A0A059FTR5"/>
<dbReference type="InterPro" id="IPR011990">
    <property type="entry name" value="TPR-like_helical_dom_sf"/>
</dbReference>
<feature type="transmembrane region" description="Helical" evidence="1">
    <location>
        <begin position="46"/>
        <end position="66"/>
    </location>
</feature>
<dbReference type="EMBL" id="ARYK01000001">
    <property type="protein sequence ID" value="KCZ93863.1"/>
    <property type="molecule type" value="Genomic_DNA"/>
</dbReference>
<dbReference type="PATRIC" id="fig|1280950.3.peg.155"/>
<keyword evidence="1" id="KW-1133">Transmembrane helix</keyword>
<keyword evidence="3" id="KW-1185">Reference proteome</keyword>
<dbReference type="PANTHER" id="PTHR12558:SF13">
    <property type="entry name" value="CELL DIVISION CYCLE PROTEIN 27 HOMOLOG"/>
    <property type="match status" value="1"/>
</dbReference>
<comment type="caution">
    <text evidence="2">The sequence shown here is derived from an EMBL/GenBank/DDBJ whole genome shotgun (WGS) entry which is preliminary data.</text>
</comment>
<keyword evidence="1" id="KW-0472">Membrane</keyword>
<reference evidence="2 3" key="1">
    <citation type="journal article" date="2014" name="Antonie Van Leeuwenhoek">
        <title>Hyphomonas beringensis sp. nov. and Hyphomonas chukchiensis sp. nov., isolated from surface seawater of the Bering Sea and Chukchi Sea.</title>
        <authorList>
            <person name="Li C."/>
            <person name="Lai Q."/>
            <person name="Li G."/>
            <person name="Dong C."/>
            <person name="Wang J."/>
            <person name="Liao Y."/>
            <person name="Shao Z."/>
        </authorList>
    </citation>
    <scope>NUCLEOTIDE SEQUENCE [LARGE SCALE GENOMIC DNA]</scope>
    <source>
        <strain evidence="2 3">MHS-2</strain>
    </source>
</reference>
<gene>
    <name evidence="2" type="ORF">HJO_00770</name>
</gene>
<sequence length="712" mass="78039">MQNLIQELRRRNVFRVASLYAVGGWLLMQLAVVLETTLNLPGWFDTLITVLVLIGFPIIVFGAWAFEMTPGGLKPTAKIDPSKSVSARTGKRLDMVLAAATALLVVVIIGDRVMPSGDAAASHKSAASEDFSIAVLPFADMSPDGDQEYFADGISEELLNVMAQVPGLAVAGRTSSFAFKGQNTDLREIAQILDVAHVLEGSVRKSGNKVRVTAQLIRADNGFHMWSDTYDGDLTDIFAVQDEIANAILAELKPQLMGTVTPIAAPRTDITTYDLYLLAQQKAALNTMTGYEAAAESLDKALAIDPDFVPALAWRGYYELMMSDAEGAAGDIPAEEAFARAGVWTDRALKLDPDSADALFARAGLFSMAFDAETRDKAGALYERALAIKPNFALARNDYGYWLNDQKRFGEAIAQFEVALAHDPAQSDVNTNLLAYYGRIGDYDKARAQADRWLAISPENPGAYVIQAVLQEISGNLAEGLKIRRKVLAMAPHDPRASRDLHFAELGLGEFQSVLKADEPYMRYRAMVLMGRKDDARALVRQELDARPDFPQQQADYLEIHNNTHDWAEVVRYYDATWGSLESFQKTFVRPPYLVVLPALIDAGHQDAPAMLAAARRAIDADRASGFQNASFDVNEAGVYLLEGDTGKAMDLLELAYAKGMRDISLFIYPILNDTPTPRLEALQAKVAADINAERAKLGWTAIEMPEAFHKS</sequence>
<accession>A0A059FTR5</accession>
<dbReference type="SUPFAM" id="SSF48452">
    <property type="entry name" value="TPR-like"/>
    <property type="match status" value="1"/>
</dbReference>
<keyword evidence="1" id="KW-0812">Transmembrane</keyword>
<dbReference type="Proteomes" id="UP000025171">
    <property type="component" value="Unassembled WGS sequence"/>
</dbReference>
<dbReference type="PANTHER" id="PTHR12558">
    <property type="entry name" value="CELL DIVISION CYCLE 16,23,27"/>
    <property type="match status" value="1"/>
</dbReference>
<dbReference type="RefSeq" id="WP_035612537.1">
    <property type="nucleotide sequence ID" value="NZ_ARYK01000001.1"/>
</dbReference>
<dbReference type="Gene3D" id="1.25.40.10">
    <property type="entry name" value="Tetratricopeptide repeat domain"/>
    <property type="match status" value="1"/>
</dbReference>
<evidence type="ECO:0008006" key="4">
    <source>
        <dbReference type="Google" id="ProtNLM"/>
    </source>
</evidence>
<dbReference type="STRING" id="1280950.HJO_00770"/>
<protein>
    <recommendedName>
        <fullName evidence="4">Tetratricopeptide repeat protein</fullName>
    </recommendedName>
</protein>
<evidence type="ECO:0000313" key="2">
    <source>
        <dbReference type="EMBL" id="KCZ93863.1"/>
    </source>
</evidence>
<name>A0A059FTR5_9PROT</name>
<proteinExistence type="predicted"/>
<dbReference type="eggNOG" id="COG5616">
    <property type="taxonomic scope" value="Bacteria"/>
</dbReference>
<dbReference type="OrthoDB" id="105971at2"/>
<evidence type="ECO:0000256" key="1">
    <source>
        <dbReference type="SAM" id="Phobius"/>
    </source>
</evidence>
<dbReference type="eggNOG" id="COG0457">
    <property type="taxonomic scope" value="Bacteria"/>
</dbReference>
<feature type="transmembrane region" description="Helical" evidence="1">
    <location>
        <begin position="93"/>
        <end position="110"/>
    </location>
</feature>
<organism evidence="2 3">
    <name type="scientific">Hyphomonas johnsonii MHS-2</name>
    <dbReference type="NCBI Taxonomy" id="1280950"/>
    <lineage>
        <taxon>Bacteria</taxon>
        <taxon>Pseudomonadati</taxon>
        <taxon>Pseudomonadota</taxon>
        <taxon>Alphaproteobacteria</taxon>
        <taxon>Hyphomonadales</taxon>
        <taxon>Hyphomonadaceae</taxon>
        <taxon>Hyphomonas</taxon>
    </lineage>
</organism>
<dbReference type="Gene3D" id="3.40.50.10070">
    <property type="entry name" value="TolB, N-terminal domain"/>
    <property type="match status" value="1"/>
</dbReference>